<accession>A0A382TLR5</accession>
<sequence>MNTLTTALVAIGAALLLAVQTVDPDSGSYEVVSPAERTVAFAGDPGTIDVTTEDLTTLVQQYCQVCHNDVMMTGNMSLTGFDVAAAPERAETAEGMIRKLRAGMMPPK</sequence>
<reference evidence="1" key="1">
    <citation type="submission" date="2018-05" db="EMBL/GenBank/DDBJ databases">
        <authorList>
            <person name="Lanie J.A."/>
            <person name="Ng W.-L."/>
            <person name="Kazmierczak K.M."/>
            <person name="Andrzejewski T.M."/>
            <person name="Davidsen T.M."/>
            <person name="Wayne K.J."/>
            <person name="Tettelin H."/>
            <person name="Glass J.I."/>
            <person name="Rusch D."/>
            <person name="Podicherti R."/>
            <person name="Tsui H.-C.T."/>
            <person name="Winkler M.E."/>
        </authorList>
    </citation>
    <scope>NUCLEOTIDE SEQUENCE</scope>
</reference>
<dbReference type="EMBL" id="UINC01137414">
    <property type="protein sequence ID" value="SVD22735.1"/>
    <property type="molecule type" value="Genomic_DNA"/>
</dbReference>
<name>A0A382TLR5_9ZZZZ</name>
<organism evidence="1">
    <name type="scientific">marine metagenome</name>
    <dbReference type="NCBI Taxonomy" id="408172"/>
    <lineage>
        <taxon>unclassified sequences</taxon>
        <taxon>metagenomes</taxon>
        <taxon>ecological metagenomes</taxon>
    </lineage>
</organism>
<dbReference type="AlphaFoldDB" id="A0A382TLR5"/>
<evidence type="ECO:0000313" key="1">
    <source>
        <dbReference type="EMBL" id="SVD22735.1"/>
    </source>
</evidence>
<proteinExistence type="predicted"/>
<gene>
    <name evidence="1" type="ORF">METZ01_LOCUS375589</name>
</gene>
<protein>
    <recommendedName>
        <fullName evidence="2">Cytochrome c domain-containing protein</fullName>
    </recommendedName>
</protein>
<evidence type="ECO:0008006" key="2">
    <source>
        <dbReference type="Google" id="ProtNLM"/>
    </source>
</evidence>
<feature type="non-terminal residue" evidence="1">
    <location>
        <position position="108"/>
    </location>
</feature>